<dbReference type="InterPro" id="IPR003488">
    <property type="entry name" value="DprA"/>
</dbReference>
<dbReference type="InterPro" id="IPR036412">
    <property type="entry name" value="HAD-like_sf"/>
</dbReference>
<evidence type="ECO:0000259" key="2">
    <source>
        <dbReference type="Pfam" id="PF02481"/>
    </source>
</evidence>
<feature type="domain" description="Smf/DprA SLOG" evidence="2">
    <location>
        <begin position="86"/>
        <end position="291"/>
    </location>
</feature>
<dbReference type="Gene3D" id="3.40.50.1000">
    <property type="entry name" value="HAD superfamily/HAD-like"/>
    <property type="match status" value="1"/>
</dbReference>
<dbReference type="InterPro" id="IPR006439">
    <property type="entry name" value="HAD-SF_hydro_IA"/>
</dbReference>
<dbReference type="InterPro" id="IPR023198">
    <property type="entry name" value="PGP-like_dom2"/>
</dbReference>
<keyword evidence="3" id="KW-0378">Hydrolase</keyword>
<evidence type="ECO:0000313" key="4">
    <source>
        <dbReference type="Proteomes" id="UP001316184"/>
    </source>
</evidence>
<dbReference type="Proteomes" id="UP001316184">
    <property type="component" value="Chromosome"/>
</dbReference>
<gene>
    <name evidence="3" type="ORF">NQV15_06550</name>
</gene>
<dbReference type="SFLD" id="SFLDG01129">
    <property type="entry name" value="C1.5:_HAD__Beta-PGM__Phosphata"/>
    <property type="match status" value="1"/>
</dbReference>
<dbReference type="PANTHER" id="PTHR43022:SF1">
    <property type="entry name" value="PROTEIN SMF"/>
    <property type="match status" value="1"/>
</dbReference>
<comment type="similarity">
    <text evidence="1">Belongs to the DprA/Smf family.</text>
</comment>
<name>A0ABY5MD87_9ACTN</name>
<dbReference type="NCBIfam" id="TIGR01549">
    <property type="entry name" value="HAD-SF-IA-v1"/>
    <property type="match status" value="1"/>
</dbReference>
<dbReference type="SUPFAM" id="SSF56784">
    <property type="entry name" value="HAD-like"/>
    <property type="match status" value="1"/>
</dbReference>
<dbReference type="PANTHER" id="PTHR43022">
    <property type="entry name" value="PROTEIN SMF"/>
    <property type="match status" value="1"/>
</dbReference>
<organism evidence="3 4">
    <name type="scientific">Aeromicrobium wangtongii</name>
    <dbReference type="NCBI Taxonomy" id="2969247"/>
    <lineage>
        <taxon>Bacteria</taxon>
        <taxon>Bacillati</taxon>
        <taxon>Actinomycetota</taxon>
        <taxon>Actinomycetes</taxon>
        <taxon>Propionibacteriales</taxon>
        <taxon>Nocardioidaceae</taxon>
        <taxon>Aeromicrobium</taxon>
    </lineage>
</organism>
<proteinExistence type="inferred from homology"/>
<dbReference type="InterPro" id="IPR023214">
    <property type="entry name" value="HAD_sf"/>
</dbReference>
<keyword evidence="4" id="KW-1185">Reference proteome</keyword>
<dbReference type="Gene3D" id="3.40.50.450">
    <property type="match status" value="1"/>
</dbReference>
<dbReference type="Pfam" id="PF13419">
    <property type="entry name" value="HAD_2"/>
    <property type="match status" value="1"/>
</dbReference>
<dbReference type="SUPFAM" id="SSF102405">
    <property type="entry name" value="MCP/YpsA-like"/>
    <property type="match status" value="1"/>
</dbReference>
<dbReference type="GO" id="GO:0016787">
    <property type="term" value="F:hydrolase activity"/>
    <property type="evidence" value="ECO:0007669"/>
    <property type="project" value="UniProtKB-KW"/>
</dbReference>
<dbReference type="EMBL" id="CP102173">
    <property type="protein sequence ID" value="UUP14965.1"/>
    <property type="molecule type" value="Genomic_DNA"/>
</dbReference>
<dbReference type="InterPro" id="IPR041492">
    <property type="entry name" value="HAD_2"/>
</dbReference>
<evidence type="ECO:0000313" key="3">
    <source>
        <dbReference type="EMBL" id="UUP14965.1"/>
    </source>
</evidence>
<dbReference type="Pfam" id="PF02481">
    <property type="entry name" value="DNA_processg_A"/>
    <property type="match status" value="1"/>
</dbReference>
<dbReference type="InterPro" id="IPR057666">
    <property type="entry name" value="DrpA_SLOG"/>
</dbReference>
<sequence>MSSVADDVARLGEASEALRILDAPGLGPHKLLKLLHAHGTAEKVADFLLSDAKTSDRIRDHLATSSPNGYAEMLSKASERGQEFKLWSDSDYPANLSLWHARPPVLFYKGDLSNLSRRALALVGRVDPSPEGADAARRFARSCVDADITVVSGLAKGIDGASHRGALEDPPGYTYGVVGHGLDHVYPAENRDLFDQLPDHGAVISQFMPHVGAQKWTFPARNEAMCTLALGTVIIEGKPGCGSIIQADFSFKHGRPVFLLSRNLRYGETEWAQKLVKRGAHVIERFEQVTALVEEAYGELWNSGQDEPASLVDLDPAVFSSSTSIPVGEHAARAVLFDIDGVIADSRAATAEALASIASRHTGRRIESHTFDPTGSPSKVLQRLGVPNSYNVYRNEYDQAFIDASGSITLFNTVVDTIRTLKDSGYRLGAITAQPKRRAAALLPEAVRSLFDVFYTYGDTQGKKDVGIARALRVLKVNAQDAIYVGDQSTDLEAARMAGVKSIGVLWGFSSEAQLRQWPHDVLASVPADLDLGLVRSLIR</sequence>
<dbReference type="Gene3D" id="1.10.150.240">
    <property type="entry name" value="Putative phosphatase, domain 2"/>
    <property type="match status" value="1"/>
</dbReference>
<accession>A0ABY5MD87</accession>
<evidence type="ECO:0000256" key="1">
    <source>
        <dbReference type="ARBA" id="ARBA00006525"/>
    </source>
</evidence>
<protein>
    <submittedName>
        <fullName evidence="3">HAD-IA family hydrolase</fullName>
    </submittedName>
</protein>
<dbReference type="RefSeq" id="WP_232398975.1">
    <property type="nucleotide sequence ID" value="NZ_CP102173.1"/>
</dbReference>
<dbReference type="SFLD" id="SFLDS00003">
    <property type="entry name" value="Haloacid_Dehalogenase"/>
    <property type="match status" value="1"/>
</dbReference>
<reference evidence="3 4" key="1">
    <citation type="submission" date="2022-08" db="EMBL/GenBank/DDBJ databases">
        <title>novel species in genus Aeromicrobium.</title>
        <authorList>
            <person name="Ye L."/>
        </authorList>
    </citation>
    <scope>NUCLEOTIDE SEQUENCE [LARGE SCALE GENOMIC DNA]</scope>
    <source>
        <strain evidence="4">zg-Y1379</strain>
    </source>
</reference>